<evidence type="ECO:0000313" key="2">
    <source>
        <dbReference type="Proteomes" id="UP000680866"/>
    </source>
</evidence>
<dbReference type="KEGG" id="pry:Prubr_20990"/>
<reference evidence="1" key="1">
    <citation type="submission" date="2020-08" db="EMBL/GenBank/DDBJ databases">
        <title>Whole genome shotgun sequence of Polymorphospora rubra NBRC 101157.</title>
        <authorList>
            <person name="Komaki H."/>
            <person name="Tamura T."/>
        </authorList>
    </citation>
    <scope>NUCLEOTIDE SEQUENCE</scope>
    <source>
        <strain evidence="1">NBRC 101157</strain>
    </source>
</reference>
<dbReference type="InterPro" id="IPR054202">
    <property type="entry name" value="DUF6907"/>
</dbReference>
<dbReference type="AlphaFoldDB" id="A0A810N0A5"/>
<dbReference type="EMBL" id="AP023359">
    <property type="protein sequence ID" value="BCJ65078.1"/>
    <property type="molecule type" value="Genomic_DNA"/>
</dbReference>
<proteinExistence type="predicted"/>
<name>A0A810N0A5_9ACTN</name>
<gene>
    <name evidence="1" type="ORF">Prubr_20990</name>
</gene>
<organism evidence="1 2">
    <name type="scientific">Polymorphospora rubra</name>
    <dbReference type="NCBI Taxonomy" id="338584"/>
    <lineage>
        <taxon>Bacteria</taxon>
        <taxon>Bacillati</taxon>
        <taxon>Actinomycetota</taxon>
        <taxon>Actinomycetes</taxon>
        <taxon>Micromonosporales</taxon>
        <taxon>Micromonosporaceae</taxon>
        <taxon>Polymorphospora</taxon>
    </lineage>
</organism>
<evidence type="ECO:0000313" key="1">
    <source>
        <dbReference type="EMBL" id="BCJ65078.1"/>
    </source>
</evidence>
<keyword evidence="2" id="KW-1185">Reference proteome</keyword>
<sequence length="114" mass="12181">MTAPALANLLPVTSDCPDWCDQTCDEFADDKGAFHTADPIRIEVMRRNPEKVAYVAVELCQYTGNDLPTDPKIEIFTDQAGALTGDSAAMTPAQARQVAAALIALADQAEGQAR</sequence>
<protein>
    <submittedName>
        <fullName evidence="1">Uncharacterized protein</fullName>
    </submittedName>
</protein>
<dbReference type="Pfam" id="PF21848">
    <property type="entry name" value="DUF6907"/>
    <property type="match status" value="1"/>
</dbReference>
<accession>A0A810N0A5</accession>
<dbReference type="Proteomes" id="UP000680866">
    <property type="component" value="Chromosome"/>
</dbReference>
<dbReference type="RefSeq" id="WP_212824301.1">
    <property type="nucleotide sequence ID" value="NZ_AP023359.1"/>
</dbReference>